<name>A0ABT6MDR7_9NOCA</name>
<organism evidence="1 2">
    <name type="scientific">Prescottella agglutinans</name>
    <dbReference type="NCBI Taxonomy" id="1644129"/>
    <lineage>
        <taxon>Bacteria</taxon>
        <taxon>Bacillati</taxon>
        <taxon>Actinomycetota</taxon>
        <taxon>Actinomycetes</taxon>
        <taxon>Mycobacteriales</taxon>
        <taxon>Nocardiaceae</taxon>
        <taxon>Prescottella</taxon>
    </lineage>
</organism>
<dbReference type="NCBIfam" id="NF040618">
    <property type="entry name" value="PPA1309_fam"/>
    <property type="match status" value="1"/>
</dbReference>
<gene>
    <name evidence="1" type="ORF">M2280_003243</name>
</gene>
<evidence type="ECO:0000313" key="2">
    <source>
        <dbReference type="Proteomes" id="UP001160334"/>
    </source>
</evidence>
<dbReference type="EMBL" id="JARXVC010000008">
    <property type="protein sequence ID" value="MDH6282020.1"/>
    <property type="molecule type" value="Genomic_DNA"/>
</dbReference>
<protein>
    <submittedName>
        <fullName evidence="1">Uncharacterized protein</fullName>
    </submittedName>
</protein>
<comment type="caution">
    <text evidence="1">The sequence shown here is derived from an EMBL/GenBank/DDBJ whole genome shotgun (WGS) entry which is preliminary data.</text>
</comment>
<evidence type="ECO:0000313" key="1">
    <source>
        <dbReference type="EMBL" id="MDH6282020.1"/>
    </source>
</evidence>
<dbReference type="InterPro" id="IPR047681">
    <property type="entry name" value="PPA1309-like"/>
</dbReference>
<accession>A0ABT6MDR7</accession>
<reference evidence="1 2" key="1">
    <citation type="submission" date="2023-04" db="EMBL/GenBank/DDBJ databases">
        <title>Forest soil microbial communities from Buena Vista Peninsula, Colon Province, Panama.</title>
        <authorList>
            <person name="Bouskill N."/>
        </authorList>
    </citation>
    <scope>NUCLEOTIDE SEQUENCE [LARGE SCALE GENOMIC DNA]</scope>
    <source>
        <strain evidence="1 2">CFH S0262</strain>
    </source>
</reference>
<proteinExistence type="predicted"/>
<sequence length="213" mass="22519">MIDSDGVFHGDDPFTGNPNVSLSDESLRRCVHEVIDFVDAGGWGQAPTIFAIVPTALVAAAEPSLLDQLDDGAELTPIEQGALPDDVEGGSPALDEFLATTSWPSEVVGCALVQEIVVLPPEAESDLDDALAPTLADRHSADEVARSAAEEHPERREARLIAAVLRDGPSIALLQLRPTDNDDPFAGIELRTYDNLAPGVVAALYATLDADED</sequence>
<keyword evidence="2" id="KW-1185">Reference proteome</keyword>
<dbReference type="Proteomes" id="UP001160334">
    <property type="component" value="Unassembled WGS sequence"/>
</dbReference>